<dbReference type="Proteomes" id="UP001358586">
    <property type="component" value="Chromosome 12"/>
</dbReference>
<organism evidence="2 3">
    <name type="scientific">Gossypium arboreum</name>
    <name type="common">Tree cotton</name>
    <name type="synonym">Gossypium nanking</name>
    <dbReference type="NCBI Taxonomy" id="29729"/>
    <lineage>
        <taxon>Eukaryota</taxon>
        <taxon>Viridiplantae</taxon>
        <taxon>Streptophyta</taxon>
        <taxon>Embryophyta</taxon>
        <taxon>Tracheophyta</taxon>
        <taxon>Spermatophyta</taxon>
        <taxon>Magnoliopsida</taxon>
        <taxon>eudicotyledons</taxon>
        <taxon>Gunneridae</taxon>
        <taxon>Pentapetalae</taxon>
        <taxon>rosids</taxon>
        <taxon>malvids</taxon>
        <taxon>Malvales</taxon>
        <taxon>Malvaceae</taxon>
        <taxon>Malvoideae</taxon>
        <taxon>Gossypium</taxon>
    </lineage>
</organism>
<dbReference type="Pfam" id="PF13456">
    <property type="entry name" value="RVT_3"/>
    <property type="match status" value="1"/>
</dbReference>
<evidence type="ECO:0000313" key="2">
    <source>
        <dbReference type="EMBL" id="KAK5777208.1"/>
    </source>
</evidence>
<dbReference type="InterPro" id="IPR002156">
    <property type="entry name" value="RNaseH_domain"/>
</dbReference>
<protein>
    <recommendedName>
        <fullName evidence="1">RNase H type-1 domain-containing protein</fullName>
    </recommendedName>
</protein>
<evidence type="ECO:0000313" key="3">
    <source>
        <dbReference type="Proteomes" id="UP001358586"/>
    </source>
</evidence>
<evidence type="ECO:0000259" key="1">
    <source>
        <dbReference type="Pfam" id="PF13456"/>
    </source>
</evidence>
<accession>A0ABR0MTA2</accession>
<feature type="domain" description="RNase H type-1" evidence="1">
    <location>
        <begin position="59"/>
        <end position="172"/>
    </location>
</feature>
<sequence>MSYYFCYHNYLSFPYMHSLTIIAVKYCLIEYSTKLTQLVCSSRTEQKWQRPEVGWIKINVDGSVMTNYTKVAVGVAVRDWNGKWLMGFNMVTRMDKIFRIEAQAIVEGVKLAWLKGYKQVKINCDNAILTETICNGFASISNIEEVRLIHEWCKKDWRVKFRHVRRESNKVTD</sequence>
<dbReference type="CDD" id="cd06222">
    <property type="entry name" value="RNase_H_like"/>
    <property type="match status" value="1"/>
</dbReference>
<proteinExistence type="predicted"/>
<dbReference type="EMBL" id="JARKNE010000012">
    <property type="protein sequence ID" value="KAK5777208.1"/>
    <property type="molecule type" value="Genomic_DNA"/>
</dbReference>
<keyword evidence="3" id="KW-1185">Reference proteome</keyword>
<reference evidence="2 3" key="1">
    <citation type="submission" date="2023-03" db="EMBL/GenBank/DDBJ databases">
        <title>WGS of Gossypium arboreum.</title>
        <authorList>
            <person name="Yu D."/>
        </authorList>
    </citation>
    <scope>NUCLEOTIDE SEQUENCE [LARGE SCALE GENOMIC DNA]</scope>
    <source>
        <tissue evidence="2">Leaf</tissue>
    </source>
</reference>
<dbReference type="Gene3D" id="3.30.420.10">
    <property type="entry name" value="Ribonuclease H-like superfamily/Ribonuclease H"/>
    <property type="match status" value="1"/>
</dbReference>
<name>A0ABR0MTA2_GOSAR</name>
<dbReference type="InterPro" id="IPR044730">
    <property type="entry name" value="RNase_H-like_dom_plant"/>
</dbReference>
<dbReference type="InterPro" id="IPR053151">
    <property type="entry name" value="RNase_H-like"/>
</dbReference>
<dbReference type="InterPro" id="IPR036397">
    <property type="entry name" value="RNaseH_sf"/>
</dbReference>
<dbReference type="InterPro" id="IPR012337">
    <property type="entry name" value="RNaseH-like_sf"/>
</dbReference>
<gene>
    <name evidence="2" type="ORF">PVK06_045175</name>
</gene>
<dbReference type="PANTHER" id="PTHR47723">
    <property type="entry name" value="OS05G0353850 PROTEIN"/>
    <property type="match status" value="1"/>
</dbReference>
<dbReference type="SUPFAM" id="SSF53098">
    <property type="entry name" value="Ribonuclease H-like"/>
    <property type="match status" value="1"/>
</dbReference>
<comment type="caution">
    <text evidence="2">The sequence shown here is derived from an EMBL/GenBank/DDBJ whole genome shotgun (WGS) entry which is preliminary data.</text>
</comment>
<dbReference type="PANTHER" id="PTHR47723:SF24">
    <property type="entry name" value="RNASE H TYPE-1 DOMAIN-CONTAINING PROTEIN"/>
    <property type="match status" value="1"/>
</dbReference>